<dbReference type="CDD" id="cd03416">
    <property type="entry name" value="CbiX_SirB_N"/>
    <property type="match status" value="1"/>
</dbReference>
<dbReference type="PANTHER" id="PTHR33542">
    <property type="entry name" value="SIROHYDROCHLORIN FERROCHELATASE, CHLOROPLASTIC"/>
    <property type="match status" value="1"/>
</dbReference>
<dbReference type="KEGG" id="drg:H9K76_10605"/>
<dbReference type="GO" id="GO:0046872">
    <property type="term" value="F:metal ion binding"/>
    <property type="evidence" value="ECO:0007669"/>
    <property type="project" value="UniProtKB-KW"/>
</dbReference>
<sequence>MSTPAATSGVVLFAHGSRDPQWRQPIEAVARMLSASRTDIAVACAYLELCDPALPDVVDQWAAAGVQRISIVPMFLGAGRHAREDLPRMVAQLRAQHPLLDLRLSSPIGEDARMTALMSQIAADSVTD</sequence>
<dbReference type="GO" id="GO:0016829">
    <property type="term" value="F:lyase activity"/>
    <property type="evidence" value="ECO:0007669"/>
    <property type="project" value="UniProtKB-KW"/>
</dbReference>
<dbReference type="Pfam" id="PF01903">
    <property type="entry name" value="CbiX"/>
    <property type="match status" value="1"/>
</dbReference>
<evidence type="ECO:0000256" key="2">
    <source>
        <dbReference type="ARBA" id="ARBA00023239"/>
    </source>
</evidence>
<keyword evidence="4" id="KW-1185">Reference proteome</keyword>
<dbReference type="EMBL" id="CP060714">
    <property type="protein sequence ID" value="QNN59185.1"/>
    <property type="molecule type" value="Genomic_DNA"/>
</dbReference>
<proteinExistence type="predicted"/>
<accession>A0A7G9RUB0</accession>
<evidence type="ECO:0000313" key="3">
    <source>
        <dbReference type="EMBL" id="QNN59185.1"/>
    </source>
</evidence>
<dbReference type="Gene3D" id="3.40.50.1400">
    <property type="match status" value="1"/>
</dbReference>
<evidence type="ECO:0000313" key="4">
    <source>
        <dbReference type="Proteomes" id="UP000515811"/>
    </source>
</evidence>
<keyword evidence="2" id="KW-0456">Lyase</keyword>
<protein>
    <submittedName>
        <fullName evidence="3">CbiX/SirB N-terminal domain-containing protein</fullName>
    </submittedName>
</protein>
<dbReference type="InterPro" id="IPR002762">
    <property type="entry name" value="CbiX-like"/>
</dbReference>
<name>A0A7G9RUB0_9BURK</name>
<dbReference type="SUPFAM" id="SSF53800">
    <property type="entry name" value="Chelatase"/>
    <property type="match status" value="1"/>
</dbReference>
<dbReference type="AlphaFoldDB" id="A0A7G9RUB0"/>
<gene>
    <name evidence="3" type="ORF">H9K76_10605</name>
</gene>
<reference evidence="3 4" key="1">
    <citation type="submission" date="2020-08" db="EMBL/GenBank/DDBJ databases">
        <title>Genome sequence of Diaphorobacter ruginosibacter DSM 27467T.</title>
        <authorList>
            <person name="Hyun D.-W."/>
            <person name="Bae J.-W."/>
        </authorList>
    </citation>
    <scope>NUCLEOTIDE SEQUENCE [LARGE SCALE GENOMIC DNA]</scope>
    <source>
        <strain evidence="3 4">DSM 27467</strain>
    </source>
</reference>
<dbReference type="Proteomes" id="UP000515811">
    <property type="component" value="Chromosome"/>
</dbReference>
<dbReference type="InterPro" id="IPR050963">
    <property type="entry name" value="Sirohydro_Cobaltochel/CbiX"/>
</dbReference>
<keyword evidence="1" id="KW-0479">Metal-binding</keyword>
<organism evidence="3 4">
    <name type="scientific">Diaphorobacter ruginosibacter</name>
    <dbReference type="NCBI Taxonomy" id="1715720"/>
    <lineage>
        <taxon>Bacteria</taxon>
        <taxon>Pseudomonadati</taxon>
        <taxon>Pseudomonadota</taxon>
        <taxon>Betaproteobacteria</taxon>
        <taxon>Burkholderiales</taxon>
        <taxon>Comamonadaceae</taxon>
        <taxon>Diaphorobacter</taxon>
    </lineage>
</organism>
<evidence type="ECO:0000256" key="1">
    <source>
        <dbReference type="ARBA" id="ARBA00022723"/>
    </source>
</evidence>
<dbReference type="RefSeq" id="WP_187600175.1">
    <property type="nucleotide sequence ID" value="NZ_CP060714.1"/>
</dbReference>
<dbReference type="PANTHER" id="PTHR33542:SF3">
    <property type="entry name" value="SIROHYDROCHLORIN FERROCHELATASE, CHLOROPLASTIC"/>
    <property type="match status" value="1"/>
</dbReference>